<evidence type="ECO:0000256" key="2">
    <source>
        <dbReference type="ARBA" id="ARBA00022490"/>
    </source>
</evidence>
<keyword evidence="4" id="KW-0802">TPR repeat</keyword>
<keyword evidence="6" id="KW-1185">Reference proteome</keyword>
<evidence type="ECO:0000313" key="5">
    <source>
        <dbReference type="EMBL" id="OCK74993.1"/>
    </source>
</evidence>
<feature type="non-terminal residue" evidence="5">
    <location>
        <position position="1"/>
    </location>
</feature>
<reference evidence="5 6" key="1">
    <citation type="journal article" date="2016" name="Nat. Commun.">
        <title>Ectomycorrhizal ecology is imprinted in the genome of the dominant symbiotic fungus Cenococcum geophilum.</title>
        <authorList>
            <consortium name="DOE Joint Genome Institute"/>
            <person name="Peter M."/>
            <person name="Kohler A."/>
            <person name="Ohm R.A."/>
            <person name="Kuo A."/>
            <person name="Krutzmann J."/>
            <person name="Morin E."/>
            <person name="Arend M."/>
            <person name="Barry K.W."/>
            <person name="Binder M."/>
            <person name="Choi C."/>
            <person name="Clum A."/>
            <person name="Copeland A."/>
            <person name="Grisel N."/>
            <person name="Haridas S."/>
            <person name="Kipfer T."/>
            <person name="LaButti K."/>
            <person name="Lindquist E."/>
            <person name="Lipzen A."/>
            <person name="Maire R."/>
            <person name="Meier B."/>
            <person name="Mihaltcheva S."/>
            <person name="Molinier V."/>
            <person name="Murat C."/>
            <person name="Poggeler S."/>
            <person name="Quandt C.A."/>
            <person name="Sperisen C."/>
            <person name="Tritt A."/>
            <person name="Tisserant E."/>
            <person name="Crous P.W."/>
            <person name="Henrissat B."/>
            <person name="Nehls U."/>
            <person name="Egli S."/>
            <person name="Spatafora J.W."/>
            <person name="Grigoriev I.V."/>
            <person name="Martin F.M."/>
        </authorList>
    </citation>
    <scope>NUCLEOTIDE SEQUENCE [LARGE SCALE GENOMIC DNA]</scope>
    <source>
        <strain evidence="5 6">CBS 459.81</strain>
    </source>
</reference>
<dbReference type="GO" id="GO:0005737">
    <property type="term" value="C:cytoplasm"/>
    <property type="evidence" value="ECO:0007669"/>
    <property type="project" value="UniProtKB-SubCell"/>
</dbReference>
<dbReference type="PANTHER" id="PTHR45783">
    <property type="entry name" value="KINESIN LIGHT CHAIN"/>
    <property type="match status" value="1"/>
</dbReference>
<evidence type="ECO:0008006" key="7">
    <source>
        <dbReference type="Google" id="ProtNLM"/>
    </source>
</evidence>
<name>A0A8E2E0F9_9PEZI</name>
<gene>
    <name evidence="5" type="ORF">K432DRAFT_309508</name>
</gene>
<comment type="subcellular location">
    <subcellularLocation>
        <location evidence="1">Cytoplasm</location>
    </subcellularLocation>
</comment>
<keyword evidence="2" id="KW-0963">Cytoplasm</keyword>
<keyword evidence="3" id="KW-0677">Repeat</keyword>
<sequence length="132" mass="14847">VLGRQGKYEEAESMNRQTLARRDKVLGAEHPDTLASVYCLAYLFGNRQRYDDSIVLYERACAGYSTVLGRDHPTTRACHEHYSHMLALQEQDGFARPPQISNNSVNMHTDKGSKLSRGLAKMGIKGLKFSRS</sequence>
<dbReference type="OrthoDB" id="3925022at2759"/>
<dbReference type="InterPro" id="IPR011990">
    <property type="entry name" value="TPR-like_helical_dom_sf"/>
</dbReference>
<dbReference type="GO" id="GO:0019894">
    <property type="term" value="F:kinesin binding"/>
    <property type="evidence" value="ECO:0007669"/>
    <property type="project" value="TreeGrafter"/>
</dbReference>
<proteinExistence type="predicted"/>
<dbReference type="Pfam" id="PF13424">
    <property type="entry name" value="TPR_12"/>
    <property type="match status" value="1"/>
</dbReference>
<dbReference type="GO" id="GO:0005871">
    <property type="term" value="C:kinesin complex"/>
    <property type="evidence" value="ECO:0007669"/>
    <property type="project" value="InterPro"/>
</dbReference>
<dbReference type="GO" id="GO:0007018">
    <property type="term" value="P:microtubule-based movement"/>
    <property type="evidence" value="ECO:0007669"/>
    <property type="project" value="TreeGrafter"/>
</dbReference>
<dbReference type="SUPFAM" id="SSF48452">
    <property type="entry name" value="TPR-like"/>
    <property type="match status" value="1"/>
</dbReference>
<accession>A0A8E2E0F9</accession>
<protein>
    <recommendedName>
        <fullName evidence="7">Kinesin light chain</fullName>
    </recommendedName>
</protein>
<evidence type="ECO:0000256" key="4">
    <source>
        <dbReference type="ARBA" id="ARBA00022803"/>
    </source>
</evidence>
<dbReference type="PANTHER" id="PTHR45783:SF3">
    <property type="entry name" value="KINESIN LIGHT CHAIN"/>
    <property type="match status" value="1"/>
</dbReference>
<dbReference type="Proteomes" id="UP000250266">
    <property type="component" value="Unassembled WGS sequence"/>
</dbReference>
<evidence type="ECO:0000256" key="3">
    <source>
        <dbReference type="ARBA" id="ARBA00022737"/>
    </source>
</evidence>
<evidence type="ECO:0000256" key="1">
    <source>
        <dbReference type="ARBA" id="ARBA00004496"/>
    </source>
</evidence>
<organism evidence="5 6">
    <name type="scientific">Lepidopterella palustris CBS 459.81</name>
    <dbReference type="NCBI Taxonomy" id="1314670"/>
    <lineage>
        <taxon>Eukaryota</taxon>
        <taxon>Fungi</taxon>
        <taxon>Dikarya</taxon>
        <taxon>Ascomycota</taxon>
        <taxon>Pezizomycotina</taxon>
        <taxon>Dothideomycetes</taxon>
        <taxon>Pleosporomycetidae</taxon>
        <taxon>Mytilinidiales</taxon>
        <taxon>Argynnaceae</taxon>
        <taxon>Lepidopterella</taxon>
    </lineage>
</organism>
<dbReference type="InterPro" id="IPR002151">
    <property type="entry name" value="Kinesin_light"/>
</dbReference>
<dbReference type="EMBL" id="KV745379">
    <property type="protein sequence ID" value="OCK74993.1"/>
    <property type="molecule type" value="Genomic_DNA"/>
</dbReference>
<dbReference type="AlphaFoldDB" id="A0A8E2E0F9"/>
<dbReference type="Gene3D" id="1.25.40.10">
    <property type="entry name" value="Tetratricopeptide repeat domain"/>
    <property type="match status" value="1"/>
</dbReference>
<evidence type="ECO:0000313" key="6">
    <source>
        <dbReference type="Proteomes" id="UP000250266"/>
    </source>
</evidence>